<dbReference type="AlphaFoldDB" id="A0A369A4I8"/>
<dbReference type="Gene3D" id="3.30.750.44">
    <property type="match status" value="1"/>
</dbReference>
<dbReference type="RefSeq" id="WP_037359000.1">
    <property type="nucleotide sequence ID" value="NZ_BHZF01000005.1"/>
</dbReference>
<dbReference type="Pfam" id="PF03572">
    <property type="entry name" value="Peptidase_S41"/>
    <property type="match status" value="1"/>
</dbReference>
<dbReference type="InterPro" id="IPR005151">
    <property type="entry name" value="Tail-specific_protease"/>
</dbReference>
<dbReference type="GO" id="GO:0006508">
    <property type="term" value="P:proteolysis"/>
    <property type="evidence" value="ECO:0007669"/>
    <property type="project" value="UniProtKB-KW"/>
</dbReference>
<evidence type="ECO:0000313" key="2">
    <source>
        <dbReference type="EMBL" id="RCX02364.1"/>
    </source>
</evidence>
<proteinExistence type="predicted"/>
<dbReference type="InterPro" id="IPR029045">
    <property type="entry name" value="ClpP/crotonase-like_dom_sf"/>
</dbReference>
<protein>
    <submittedName>
        <fullName evidence="2">Tricorn protease-like protein</fullName>
    </submittedName>
</protein>
<dbReference type="Proteomes" id="UP000253517">
    <property type="component" value="Unassembled WGS sequence"/>
</dbReference>
<name>A0A369A4I8_9FLAO</name>
<dbReference type="Gene3D" id="3.90.226.10">
    <property type="entry name" value="2-enoyl-CoA Hydratase, Chain A, domain 1"/>
    <property type="match status" value="1"/>
</dbReference>
<evidence type="ECO:0000259" key="1">
    <source>
        <dbReference type="SMART" id="SM00245"/>
    </source>
</evidence>
<dbReference type="Pfam" id="PF14684">
    <property type="entry name" value="Tricorn_C1"/>
    <property type="match status" value="1"/>
</dbReference>
<dbReference type="PROSITE" id="PS51257">
    <property type="entry name" value="PROKAR_LIPOPROTEIN"/>
    <property type="match status" value="1"/>
</dbReference>
<evidence type="ECO:0000313" key="3">
    <source>
        <dbReference type="Proteomes" id="UP000253517"/>
    </source>
</evidence>
<dbReference type="EMBL" id="QPJS01000004">
    <property type="protein sequence ID" value="RCX02364.1"/>
    <property type="molecule type" value="Genomic_DNA"/>
</dbReference>
<organism evidence="2 3">
    <name type="scientific">Schleiferia thermophila</name>
    <dbReference type="NCBI Taxonomy" id="884107"/>
    <lineage>
        <taxon>Bacteria</taxon>
        <taxon>Pseudomonadati</taxon>
        <taxon>Bacteroidota</taxon>
        <taxon>Flavobacteriia</taxon>
        <taxon>Flavobacteriales</taxon>
        <taxon>Schleiferiaceae</taxon>
        <taxon>Schleiferia</taxon>
    </lineage>
</organism>
<keyword evidence="2" id="KW-0378">Hydrolase</keyword>
<keyword evidence="3" id="KW-1185">Reference proteome</keyword>
<dbReference type="PANTHER" id="PTHR11261">
    <property type="entry name" value="INTERPHOTORECEPTOR RETINOID-BINDING PROTEIN"/>
    <property type="match status" value="1"/>
</dbReference>
<dbReference type="PANTHER" id="PTHR11261:SF3">
    <property type="entry name" value="RETINOL-BINDING PROTEIN 3"/>
    <property type="match status" value="1"/>
</dbReference>
<dbReference type="SMART" id="SM00245">
    <property type="entry name" value="TSPc"/>
    <property type="match status" value="1"/>
</dbReference>
<keyword evidence="2" id="KW-0645">Protease</keyword>
<dbReference type="InterPro" id="IPR028204">
    <property type="entry name" value="Tricorn_C1"/>
</dbReference>
<dbReference type="CDD" id="cd07563">
    <property type="entry name" value="Peptidase_S41_IRBP"/>
    <property type="match status" value="1"/>
</dbReference>
<feature type="domain" description="Tail specific protease" evidence="1">
    <location>
        <begin position="105"/>
        <end position="311"/>
    </location>
</feature>
<accession>A0A369A4I8</accession>
<comment type="caution">
    <text evidence="2">The sequence shown here is derived from an EMBL/GenBank/DDBJ whole genome shotgun (WGS) entry which is preliminary data.</text>
</comment>
<reference evidence="2 3" key="1">
    <citation type="submission" date="2018-07" db="EMBL/GenBank/DDBJ databases">
        <title>Genomic Encyclopedia of Type Strains, Phase IV (KMG-IV): sequencing the most valuable type-strain genomes for metagenomic binning, comparative biology and taxonomic classification.</title>
        <authorList>
            <person name="Goeker M."/>
        </authorList>
    </citation>
    <scope>NUCLEOTIDE SEQUENCE [LARGE SCALE GENOMIC DNA]</scope>
    <source>
        <strain evidence="2 3">DSM 21410</strain>
    </source>
</reference>
<gene>
    <name evidence="2" type="ORF">DES35_104124</name>
</gene>
<dbReference type="GO" id="GO:0008236">
    <property type="term" value="F:serine-type peptidase activity"/>
    <property type="evidence" value="ECO:0007669"/>
    <property type="project" value="InterPro"/>
</dbReference>
<sequence>MKQTFALFSLFTLLACEKVLFEKDLATTDPLVNFEYLWTEVDKKYSYFQLKNIDWKTVYDTLKPKLSSQSTEFELFDVLSQMLNTLRDDHTNLIAPFNVSRYNVALRHPENFNRRTVLEHYIPNAWSTGPFLHDFLADGAVGYIRYSSFLNDFTNAQWDFVLQRYRDTKGLIIDLRANGGGNIFNVTKLLSRFTEEKTLAGYTITRNGPAHDQFGPKENFFLTPSGKVQYLKPVMILIDRGSYSATTFCAVLTLALPNVTLVGDTTGGGGGLPNGGQLPNGWRYRFSISQLLDLKGNNYAEDGVPPQIQVAFDWSDLTTDEIIQRALQELL</sequence>
<dbReference type="SUPFAM" id="SSF52096">
    <property type="entry name" value="ClpP/crotonase"/>
    <property type="match status" value="1"/>
</dbReference>